<dbReference type="Gene3D" id="2.30.30.110">
    <property type="match status" value="1"/>
</dbReference>
<evidence type="ECO:0000313" key="3">
    <source>
        <dbReference type="EMBL" id="MDQ0167274.1"/>
    </source>
</evidence>
<evidence type="ECO:0000256" key="1">
    <source>
        <dbReference type="ARBA" id="ARBA00007521"/>
    </source>
</evidence>
<protein>
    <submittedName>
        <fullName evidence="3">mRNA interferase MazF</fullName>
        <ecNumber evidence="3">3.1.-.-</ecNumber>
    </submittedName>
</protein>
<keyword evidence="4" id="KW-1185">Reference proteome</keyword>
<dbReference type="PANTHER" id="PTHR33988">
    <property type="entry name" value="ENDORIBONUCLEASE MAZF-RELATED"/>
    <property type="match status" value="1"/>
</dbReference>
<sequence>MYKQGDILLIPFPNTDLSSTKQRPVLVLFNSNYNESNQDIVVAAITSNLTKKKYSVLISNKDLIEGQLKVNSMIRSDKIYTFSNQIILKKFGHLKSEVLEKVTEQIKRLIC</sequence>
<gene>
    <name evidence="3" type="ORF">J2S11_003199</name>
</gene>
<dbReference type="InterPro" id="IPR011067">
    <property type="entry name" value="Plasmid_toxin/cell-grow_inhib"/>
</dbReference>
<dbReference type="PANTHER" id="PTHR33988:SF2">
    <property type="entry name" value="ENDORIBONUCLEASE MAZF"/>
    <property type="match status" value="1"/>
</dbReference>
<dbReference type="SUPFAM" id="SSF50118">
    <property type="entry name" value="Cell growth inhibitor/plasmid maintenance toxic component"/>
    <property type="match status" value="1"/>
</dbReference>
<dbReference type="InterPro" id="IPR003477">
    <property type="entry name" value="PemK-like"/>
</dbReference>
<dbReference type="Pfam" id="PF02452">
    <property type="entry name" value="PemK_toxin"/>
    <property type="match status" value="1"/>
</dbReference>
<comment type="similarity">
    <text evidence="1">Belongs to the PemK/MazF family.</text>
</comment>
<keyword evidence="2" id="KW-1277">Toxin-antitoxin system</keyword>
<dbReference type="EMBL" id="JAUSTY010000014">
    <property type="protein sequence ID" value="MDQ0167274.1"/>
    <property type="molecule type" value="Genomic_DNA"/>
</dbReference>
<dbReference type="EC" id="3.1.-.-" evidence="3"/>
<accession>A0ABT9W1Z7</accession>
<dbReference type="Proteomes" id="UP001235840">
    <property type="component" value="Unassembled WGS sequence"/>
</dbReference>
<reference evidence="3 4" key="1">
    <citation type="submission" date="2023-07" db="EMBL/GenBank/DDBJ databases">
        <title>Genomic Encyclopedia of Type Strains, Phase IV (KMG-IV): sequencing the most valuable type-strain genomes for metagenomic binning, comparative biology and taxonomic classification.</title>
        <authorList>
            <person name="Goeker M."/>
        </authorList>
    </citation>
    <scope>NUCLEOTIDE SEQUENCE [LARGE SCALE GENOMIC DNA]</scope>
    <source>
        <strain evidence="3 4">DSM 12751</strain>
    </source>
</reference>
<evidence type="ECO:0000256" key="2">
    <source>
        <dbReference type="ARBA" id="ARBA00022649"/>
    </source>
</evidence>
<name>A0ABT9W1Z7_9BACI</name>
<keyword evidence="3" id="KW-0378">Hydrolase</keyword>
<dbReference type="GO" id="GO:0016787">
    <property type="term" value="F:hydrolase activity"/>
    <property type="evidence" value="ECO:0007669"/>
    <property type="project" value="UniProtKB-KW"/>
</dbReference>
<proteinExistence type="inferred from homology"/>
<organism evidence="3 4">
    <name type="scientific">Caldalkalibacillus horti</name>
    <dbReference type="NCBI Taxonomy" id="77523"/>
    <lineage>
        <taxon>Bacteria</taxon>
        <taxon>Bacillati</taxon>
        <taxon>Bacillota</taxon>
        <taxon>Bacilli</taxon>
        <taxon>Bacillales</taxon>
        <taxon>Bacillaceae</taxon>
        <taxon>Caldalkalibacillus</taxon>
    </lineage>
</organism>
<comment type="caution">
    <text evidence="3">The sequence shown here is derived from an EMBL/GenBank/DDBJ whole genome shotgun (WGS) entry which is preliminary data.</text>
</comment>
<evidence type="ECO:0000313" key="4">
    <source>
        <dbReference type="Proteomes" id="UP001235840"/>
    </source>
</evidence>